<proteinExistence type="predicted"/>
<sequence>MTNNTRVVELPEIPAEIAEAIEYLRTQDGSSMFVAKNIHFMCPETREWISDNRNQETFFVALSIGYNVERTEECGYDTQ</sequence>
<dbReference type="InterPro" id="IPR012865">
    <property type="entry name" value="DUF1642"/>
</dbReference>
<keyword evidence="2" id="KW-1185">Reference proteome</keyword>
<organism evidence="1 2">
    <name type="scientific">Salibacterium salarium</name>
    <dbReference type="NCBI Taxonomy" id="284579"/>
    <lineage>
        <taxon>Bacteria</taxon>
        <taxon>Bacillati</taxon>
        <taxon>Bacillota</taxon>
        <taxon>Bacilli</taxon>
        <taxon>Bacillales</taxon>
        <taxon>Bacillaceae</taxon>
    </lineage>
</organism>
<dbReference type="Pfam" id="PF07852">
    <property type="entry name" value="DUF1642"/>
    <property type="match status" value="1"/>
</dbReference>
<evidence type="ECO:0000313" key="1">
    <source>
        <dbReference type="EMBL" id="RSL28892.1"/>
    </source>
</evidence>
<dbReference type="EMBL" id="RBVX01000124">
    <property type="protein sequence ID" value="RSL28892.1"/>
    <property type="molecule type" value="Genomic_DNA"/>
</dbReference>
<accession>A0A428MRY6</accession>
<reference evidence="1 2" key="1">
    <citation type="submission" date="2018-10" db="EMBL/GenBank/DDBJ databases">
        <title>Draft genome sequence of Bacillus salarius IM0101, isolated from a hypersaline soil in Inner Mongolia, China.</title>
        <authorList>
            <person name="Yamprayoonswat W."/>
            <person name="Boonvisut S."/>
            <person name="Jumpathong W."/>
            <person name="Sittihan S."/>
            <person name="Ruangsuj P."/>
            <person name="Wanthongcharoen S."/>
            <person name="Thongpramul N."/>
            <person name="Pimmason S."/>
            <person name="Yu B."/>
            <person name="Yasawong M."/>
        </authorList>
    </citation>
    <scope>NUCLEOTIDE SEQUENCE [LARGE SCALE GENOMIC DNA]</scope>
    <source>
        <strain evidence="1 2">IM0101</strain>
    </source>
</reference>
<comment type="caution">
    <text evidence="1">The sequence shown here is derived from an EMBL/GenBank/DDBJ whole genome shotgun (WGS) entry which is preliminary data.</text>
</comment>
<name>A0A428MRY6_9BACI</name>
<gene>
    <name evidence="1" type="ORF">D7Z54_34105</name>
</gene>
<dbReference type="RefSeq" id="WP_125563527.1">
    <property type="nucleotide sequence ID" value="NZ_RBVX01000124.1"/>
</dbReference>
<dbReference type="Proteomes" id="UP000275076">
    <property type="component" value="Unassembled WGS sequence"/>
</dbReference>
<evidence type="ECO:0000313" key="2">
    <source>
        <dbReference type="Proteomes" id="UP000275076"/>
    </source>
</evidence>
<dbReference type="AlphaFoldDB" id="A0A428MRY6"/>
<protein>
    <submittedName>
        <fullName evidence="1">DUF1642 domain-containing protein</fullName>
    </submittedName>
</protein>